<evidence type="ECO:0000256" key="1">
    <source>
        <dbReference type="SAM" id="MobiDB-lite"/>
    </source>
</evidence>
<name>A0A4R1HJS4_PSEEN</name>
<keyword evidence="2" id="KW-0812">Transmembrane</keyword>
<accession>A0A4R1HJS4</accession>
<feature type="transmembrane region" description="Helical" evidence="2">
    <location>
        <begin position="20"/>
        <end position="39"/>
    </location>
</feature>
<dbReference type="AlphaFoldDB" id="A0A4R1HJS4"/>
<feature type="compositionally biased region" description="Pro residues" evidence="1">
    <location>
        <begin position="234"/>
        <end position="245"/>
    </location>
</feature>
<keyword evidence="2" id="KW-0472">Membrane</keyword>
<sequence>MSGPVHPPQARRSRGGRIALIVWLAVFLLVAGATAWSAISYAGQPEDQRVPSGGGDVLVSEPGEYAVYSETTNGTTGSPATVRSLTAPSGASVPVTRPGFSENYTSGTRVGSRVGTFTATETGSYRIVGDNRESTLGDQLVVSTRTVGSIFGVVGGAIATGALLVVGLVGGLVMLLAGRRRLPPQAAYPGPYGAYPPHHPGPYPSTRQSPGNQPHPATRQYPGYPATQRYPGSGPEPGPSYPVVPYPDAAGSGPPSDDPTISARRDGEPQEPGDRT</sequence>
<evidence type="ECO:0000256" key="2">
    <source>
        <dbReference type="SAM" id="Phobius"/>
    </source>
</evidence>
<dbReference type="EMBL" id="SMFZ01000002">
    <property type="protein sequence ID" value="TCK22587.1"/>
    <property type="molecule type" value="Genomic_DNA"/>
</dbReference>
<feature type="region of interest" description="Disordered" evidence="1">
    <location>
        <begin position="188"/>
        <end position="276"/>
    </location>
</feature>
<comment type="caution">
    <text evidence="3">The sequence shown here is derived from an EMBL/GenBank/DDBJ whole genome shotgun (WGS) entry which is preliminary data.</text>
</comment>
<gene>
    <name evidence="3" type="ORF">EV378_6594</name>
</gene>
<feature type="transmembrane region" description="Helical" evidence="2">
    <location>
        <begin position="150"/>
        <end position="177"/>
    </location>
</feature>
<proteinExistence type="predicted"/>
<dbReference type="OrthoDB" id="3389295at2"/>
<organism evidence="3 4">
    <name type="scientific">Pseudonocardia endophytica</name>
    <dbReference type="NCBI Taxonomy" id="401976"/>
    <lineage>
        <taxon>Bacteria</taxon>
        <taxon>Bacillati</taxon>
        <taxon>Actinomycetota</taxon>
        <taxon>Actinomycetes</taxon>
        <taxon>Pseudonocardiales</taxon>
        <taxon>Pseudonocardiaceae</taxon>
        <taxon>Pseudonocardia</taxon>
    </lineage>
</organism>
<keyword evidence="2" id="KW-1133">Transmembrane helix</keyword>
<evidence type="ECO:0000313" key="4">
    <source>
        <dbReference type="Proteomes" id="UP000295560"/>
    </source>
</evidence>
<dbReference type="RefSeq" id="WP_132431557.1">
    <property type="nucleotide sequence ID" value="NZ_SMFZ01000002.1"/>
</dbReference>
<protein>
    <submittedName>
        <fullName evidence="3">Uncharacterized protein</fullName>
    </submittedName>
</protein>
<feature type="compositionally biased region" description="Basic and acidic residues" evidence="1">
    <location>
        <begin position="263"/>
        <end position="276"/>
    </location>
</feature>
<evidence type="ECO:0000313" key="3">
    <source>
        <dbReference type="EMBL" id="TCK22587.1"/>
    </source>
</evidence>
<dbReference type="Proteomes" id="UP000295560">
    <property type="component" value="Unassembled WGS sequence"/>
</dbReference>
<feature type="region of interest" description="Disordered" evidence="1">
    <location>
        <begin position="86"/>
        <end position="107"/>
    </location>
</feature>
<reference evidence="3 4" key="1">
    <citation type="submission" date="2019-03" db="EMBL/GenBank/DDBJ databases">
        <title>Sequencing the genomes of 1000 actinobacteria strains.</title>
        <authorList>
            <person name="Klenk H.-P."/>
        </authorList>
    </citation>
    <scope>NUCLEOTIDE SEQUENCE [LARGE SCALE GENOMIC DNA]</scope>
    <source>
        <strain evidence="3 4">DSM 44969</strain>
    </source>
</reference>
<keyword evidence="4" id="KW-1185">Reference proteome</keyword>